<evidence type="ECO:0000259" key="1">
    <source>
        <dbReference type="PROSITE" id="PS51186"/>
    </source>
</evidence>
<sequence length="147" mass="16988">MIRKRLASLDDPIIHRLVVEQLVPFSRAFDASASATFTEIRKRLNRNVTFVASKGTRRPFAFITMLRKARVLFVDMLAVDPREQSRGWGQQLMNVAEAHGKTERCQTIQLLVDDSNEKAYRFYVGRGYTVKQYIPDLACYMMTKPIK</sequence>
<dbReference type="InterPro" id="IPR016181">
    <property type="entry name" value="Acyl_CoA_acyltransferase"/>
</dbReference>
<dbReference type="AlphaFoldDB" id="A0A6G4A880"/>
<dbReference type="InterPro" id="IPR000182">
    <property type="entry name" value="GNAT_dom"/>
</dbReference>
<name>A0A6G4A880_9BACL</name>
<gene>
    <name evidence="2" type="ORF">GK047_28310</name>
</gene>
<feature type="domain" description="N-acetyltransferase" evidence="1">
    <location>
        <begin position="13"/>
        <end position="147"/>
    </location>
</feature>
<comment type="caution">
    <text evidence="2">The sequence shown here is derived from an EMBL/GenBank/DDBJ whole genome shotgun (WGS) entry which is preliminary data.</text>
</comment>
<dbReference type="EMBL" id="JAAIKC010000025">
    <property type="protein sequence ID" value="NEW09827.1"/>
    <property type="molecule type" value="Genomic_DNA"/>
</dbReference>
<reference evidence="2" key="1">
    <citation type="submission" date="2020-02" db="EMBL/GenBank/DDBJ databases">
        <authorList>
            <person name="Shen X.-R."/>
            <person name="Zhang Y.-X."/>
        </authorList>
    </citation>
    <scope>NUCLEOTIDE SEQUENCE</scope>
    <source>
        <strain evidence="2">SYP-B3998</strain>
    </source>
</reference>
<organism evidence="2">
    <name type="scientific">Paenibacillus sp. SYP-B3998</name>
    <dbReference type="NCBI Taxonomy" id="2678564"/>
    <lineage>
        <taxon>Bacteria</taxon>
        <taxon>Bacillati</taxon>
        <taxon>Bacillota</taxon>
        <taxon>Bacilli</taxon>
        <taxon>Bacillales</taxon>
        <taxon>Paenibacillaceae</taxon>
        <taxon>Paenibacillus</taxon>
    </lineage>
</organism>
<dbReference type="RefSeq" id="WP_163954028.1">
    <property type="nucleotide sequence ID" value="NZ_JAAIKC010000025.1"/>
</dbReference>
<protein>
    <submittedName>
        <fullName evidence="2">GNAT family N-acetyltransferase</fullName>
    </submittedName>
</protein>
<proteinExistence type="predicted"/>
<accession>A0A6G4A880</accession>
<dbReference type="PROSITE" id="PS51186">
    <property type="entry name" value="GNAT"/>
    <property type="match status" value="1"/>
</dbReference>
<dbReference type="Pfam" id="PF00583">
    <property type="entry name" value="Acetyltransf_1"/>
    <property type="match status" value="1"/>
</dbReference>
<dbReference type="GO" id="GO:0016747">
    <property type="term" value="F:acyltransferase activity, transferring groups other than amino-acyl groups"/>
    <property type="evidence" value="ECO:0007669"/>
    <property type="project" value="InterPro"/>
</dbReference>
<keyword evidence="2" id="KW-0808">Transferase</keyword>
<dbReference type="Gene3D" id="3.40.630.30">
    <property type="match status" value="1"/>
</dbReference>
<dbReference type="SUPFAM" id="SSF55729">
    <property type="entry name" value="Acyl-CoA N-acyltransferases (Nat)"/>
    <property type="match status" value="1"/>
</dbReference>
<dbReference type="CDD" id="cd04301">
    <property type="entry name" value="NAT_SF"/>
    <property type="match status" value="1"/>
</dbReference>
<evidence type="ECO:0000313" key="2">
    <source>
        <dbReference type="EMBL" id="NEW09827.1"/>
    </source>
</evidence>